<keyword evidence="2" id="KW-1185">Reference proteome</keyword>
<organism evidence="1 2">
    <name type="scientific">Channa argus</name>
    <name type="common">Northern snakehead</name>
    <name type="synonym">Ophicephalus argus</name>
    <dbReference type="NCBI Taxonomy" id="215402"/>
    <lineage>
        <taxon>Eukaryota</taxon>
        <taxon>Metazoa</taxon>
        <taxon>Chordata</taxon>
        <taxon>Craniata</taxon>
        <taxon>Vertebrata</taxon>
        <taxon>Euteleostomi</taxon>
        <taxon>Actinopterygii</taxon>
        <taxon>Neopterygii</taxon>
        <taxon>Teleostei</taxon>
        <taxon>Neoteleostei</taxon>
        <taxon>Acanthomorphata</taxon>
        <taxon>Anabantaria</taxon>
        <taxon>Anabantiformes</taxon>
        <taxon>Channoidei</taxon>
        <taxon>Channidae</taxon>
        <taxon>Channa</taxon>
    </lineage>
</organism>
<dbReference type="Proteomes" id="UP000503349">
    <property type="component" value="Chromosome 21"/>
</dbReference>
<dbReference type="EMBL" id="CM015732">
    <property type="protein sequence ID" value="KAF3705389.1"/>
    <property type="molecule type" value="Genomic_DNA"/>
</dbReference>
<sequence length="114" mass="13450">MIKQFKYWEIKQPKRERPKVHLIQRQMQQLFKILGNLTHTKLFKLRSSVFLPCRPSLSSVKSADVLPKSPKGFNRRFELTSALIDVLRLVLLSQLINNSGHFYSAFIFVCWMQN</sequence>
<gene>
    <name evidence="1" type="ORF">EXN66_Car021080</name>
</gene>
<reference evidence="1 2" key="1">
    <citation type="submission" date="2019-02" db="EMBL/GenBank/DDBJ databases">
        <title>Opniocepnalus argus genome.</title>
        <authorList>
            <person name="Zhou C."/>
            <person name="Xiao S."/>
        </authorList>
    </citation>
    <scope>NUCLEOTIDE SEQUENCE [LARGE SCALE GENOMIC DNA]</scope>
    <source>
        <strain evidence="1">OARG1902GOOAL</strain>
        <tissue evidence="1">Muscle</tissue>
    </source>
</reference>
<evidence type="ECO:0000313" key="1">
    <source>
        <dbReference type="EMBL" id="KAF3705389.1"/>
    </source>
</evidence>
<dbReference type="AlphaFoldDB" id="A0A6G1QSU1"/>
<proteinExistence type="predicted"/>
<evidence type="ECO:0000313" key="2">
    <source>
        <dbReference type="Proteomes" id="UP000503349"/>
    </source>
</evidence>
<accession>A0A6G1QSU1</accession>
<name>A0A6G1QSU1_CHAAH</name>
<protein>
    <submittedName>
        <fullName evidence="1">Uncharacterized protein</fullName>
    </submittedName>
</protein>
<reference evidence="2" key="2">
    <citation type="submission" date="2019-02" db="EMBL/GenBank/DDBJ databases">
        <title>Opniocepnalus argus Var Kimnra genome.</title>
        <authorList>
            <person name="Zhou C."/>
            <person name="Xiao S."/>
        </authorList>
    </citation>
    <scope>NUCLEOTIDE SEQUENCE [LARGE SCALE GENOMIC DNA]</scope>
</reference>